<protein>
    <submittedName>
        <fullName evidence="1">Uncharacterized protein</fullName>
    </submittedName>
</protein>
<proteinExistence type="predicted"/>
<reference evidence="1 2" key="1">
    <citation type="submission" date="2024-02" db="EMBL/GenBank/DDBJ databases">
        <title>A draft genome for the cacao thread blight pathogen Marasmius crinis-equi.</title>
        <authorList>
            <person name="Cohen S.P."/>
            <person name="Baruah I.K."/>
            <person name="Amoako-Attah I."/>
            <person name="Bukari Y."/>
            <person name="Meinhardt L.W."/>
            <person name="Bailey B.A."/>
        </authorList>
    </citation>
    <scope>NUCLEOTIDE SEQUENCE [LARGE SCALE GENOMIC DNA]</scope>
    <source>
        <strain evidence="1 2">GH-76</strain>
    </source>
</reference>
<evidence type="ECO:0000313" key="1">
    <source>
        <dbReference type="EMBL" id="KAL0568711.1"/>
    </source>
</evidence>
<dbReference type="EMBL" id="JBAHYK010001274">
    <property type="protein sequence ID" value="KAL0568711.1"/>
    <property type="molecule type" value="Genomic_DNA"/>
</dbReference>
<evidence type="ECO:0000313" key="2">
    <source>
        <dbReference type="Proteomes" id="UP001465976"/>
    </source>
</evidence>
<keyword evidence="2" id="KW-1185">Reference proteome</keyword>
<dbReference type="Proteomes" id="UP001465976">
    <property type="component" value="Unassembled WGS sequence"/>
</dbReference>
<sequence>LFRSIDEISITKIQTFRYESSSGRDGAAEFLHIMHKVLGRIGDSSESQQTPFITLHMHIDRVKDDIKATADGALTLSAEVPEDEVTDGGKLGEEDDTTLILHSESDSSSLGIITRNHGPPGSPQIKRGRISLPCPASFMQGTNHAIDR</sequence>
<accession>A0ABR3F0I6</accession>
<comment type="caution">
    <text evidence="1">The sequence shown here is derived from an EMBL/GenBank/DDBJ whole genome shotgun (WGS) entry which is preliminary data.</text>
</comment>
<gene>
    <name evidence="1" type="ORF">V5O48_013276</name>
</gene>
<feature type="non-terminal residue" evidence="1">
    <location>
        <position position="1"/>
    </location>
</feature>
<organism evidence="1 2">
    <name type="scientific">Marasmius crinis-equi</name>
    <dbReference type="NCBI Taxonomy" id="585013"/>
    <lineage>
        <taxon>Eukaryota</taxon>
        <taxon>Fungi</taxon>
        <taxon>Dikarya</taxon>
        <taxon>Basidiomycota</taxon>
        <taxon>Agaricomycotina</taxon>
        <taxon>Agaricomycetes</taxon>
        <taxon>Agaricomycetidae</taxon>
        <taxon>Agaricales</taxon>
        <taxon>Marasmiineae</taxon>
        <taxon>Marasmiaceae</taxon>
        <taxon>Marasmius</taxon>
    </lineage>
</organism>
<name>A0ABR3F0I6_9AGAR</name>